<name>A0ABT9CGW6_9BACL</name>
<organism evidence="1 2">
    <name type="scientific">Paenibacillus lacisoli</name>
    <dbReference type="NCBI Taxonomy" id="3064525"/>
    <lineage>
        <taxon>Bacteria</taxon>
        <taxon>Bacillati</taxon>
        <taxon>Bacillota</taxon>
        <taxon>Bacilli</taxon>
        <taxon>Bacillales</taxon>
        <taxon>Paenibacillaceae</taxon>
        <taxon>Paenibacillus</taxon>
    </lineage>
</organism>
<keyword evidence="2" id="KW-1185">Reference proteome</keyword>
<dbReference type="Proteomes" id="UP001240171">
    <property type="component" value="Unassembled WGS sequence"/>
</dbReference>
<proteinExistence type="predicted"/>
<comment type="caution">
    <text evidence="1">The sequence shown here is derived from an EMBL/GenBank/DDBJ whole genome shotgun (WGS) entry which is preliminary data.</text>
</comment>
<evidence type="ECO:0000313" key="1">
    <source>
        <dbReference type="EMBL" id="MDO7908446.1"/>
    </source>
</evidence>
<gene>
    <name evidence="1" type="ORF">Q5741_18760</name>
</gene>
<protein>
    <submittedName>
        <fullName evidence="1">Uncharacterized protein</fullName>
    </submittedName>
</protein>
<evidence type="ECO:0000313" key="2">
    <source>
        <dbReference type="Proteomes" id="UP001240171"/>
    </source>
</evidence>
<accession>A0ABT9CGW6</accession>
<reference evidence="1 2" key="1">
    <citation type="submission" date="2023-07" db="EMBL/GenBank/DDBJ databases">
        <title>Paenibacillus sp. JX-17 nov. isolated from soil.</title>
        <authorList>
            <person name="Wan Y."/>
            <person name="Liu B."/>
        </authorList>
    </citation>
    <scope>NUCLEOTIDE SEQUENCE [LARGE SCALE GENOMIC DNA]</scope>
    <source>
        <strain evidence="1 2">JX-17</strain>
    </source>
</reference>
<dbReference type="RefSeq" id="WP_305025666.1">
    <property type="nucleotide sequence ID" value="NZ_JAUQTB010000016.1"/>
</dbReference>
<dbReference type="EMBL" id="JAUQTB010000016">
    <property type="protein sequence ID" value="MDO7908446.1"/>
    <property type="molecule type" value="Genomic_DNA"/>
</dbReference>
<sequence length="56" mass="6557">MIGEIKTEFWSKEQIEEHLKKVGAWDPPVTVKSNQLMTTAAQVSHGRTYRRRGDEW</sequence>